<dbReference type="PANTHER" id="PTHR12526">
    <property type="entry name" value="GLYCOSYLTRANSFERASE"/>
    <property type="match status" value="1"/>
</dbReference>
<feature type="domain" description="Glycosyltransferase subfamily 4-like N-terminal" evidence="4">
    <location>
        <begin position="54"/>
        <end position="207"/>
    </location>
</feature>
<evidence type="ECO:0000259" key="3">
    <source>
        <dbReference type="Pfam" id="PF00534"/>
    </source>
</evidence>
<organism evidence="5 6">
    <name type="scientific">Acerihabitans arboris</name>
    <dbReference type="NCBI Taxonomy" id="2691583"/>
    <lineage>
        <taxon>Bacteria</taxon>
        <taxon>Pseudomonadati</taxon>
        <taxon>Pseudomonadota</taxon>
        <taxon>Gammaproteobacteria</taxon>
        <taxon>Enterobacterales</taxon>
        <taxon>Pectobacteriaceae</taxon>
        <taxon>Acerihabitans</taxon>
    </lineage>
</organism>
<dbReference type="InterPro" id="IPR001296">
    <property type="entry name" value="Glyco_trans_1"/>
</dbReference>
<proteinExistence type="predicted"/>
<dbReference type="EMBL" id="WUBS01000014">
    <property type="protein sequence ID" value="NDL64795.1"/>
    <property type="molecule type" value="Genomic_DNA"/>
</dbReference>
<gene>
    <name evidence="5" type="ORF">GRH90_18835</name>
</gene>
<dbReference type="PANTHER" id="PTHR12526:SF629">
    <property type="entry name" value="TEICHURONIC ACID BIOSYNTHESIS GLYCOSYLTRANSFERASE TUAH-RELATED"/>
    <property type="match status" value="1"/>
</dbReference>
<reference evidence="5 6" key="1">
    <citation type="submission" date="2019-12" db="EMBL/GenBank/DDBJ databases">
        <authorList>
            <person name="Lee S.D."/>
        </authorList>
    </citation>
    <scope>NUCLEOTIDE SEQUENCE [LARGE SCALE GENOMIC DNA]</scope>
    <source>
        <strain evidence="5 6">SAP-6</strain>
    </source>
</reference>
<evidence type="ECO:0000313" key="5">
    <source>
        <dbReference type="EMBL" id="NDL64795.1"/>
    </source>
</evidence>
<dbReference type="Pfam" id="PF00534">
    <property type="entry name" value="Glycos_transf_1"/>
    <property type="match status" value="1"/>
</dbReference>
<dbReference type="GO" id="GO:1901135">
    <property type="term" value="P:carbohydrate derivative metabolic process"/>
    <property type="evidence" value="ECO:0007669"/>
    <property type="project" value="UniProtKB-ARBA"/>
</dbReference>
<dbReference type="Proteomes" id="UP000461443">
    <property type="component" value="Unassembled WGS sequence"/>
</dbReference>
<evidence type="ECO:0000313" key="6">
    <source>
        <dbReference type="Proteomes" id="UP000461443"/>
    </source>
</evidence>
<dbReference type="SUPFAM" id="SSF53756">
    <property type="entry name" value="UDP-Glycosyltransferase/glycogen phosphorylase"/>
    <property type="match status" value="1"/>
</dbReference>
<dbReference type="AlphaFoldDB" id="A0A845SUY9"/>
<dbReference type="Gene3D" id="3.40.50.2000">
    <property type="entry name" value="Glycogen Phosphorylase B"/>
    <property type="match status" value="2"/>
</dbReference>
<evidence type="ECO:0000256" key="2">
    <source>
        <dbReference type="ARBA" id="ARBA00022679"/>
    </source>
</evidence>
<name>A0A845SUY9_9GAMM</name>
<comment type="caution">
    <text evidence="5">The sequence shown here is derived from an EMBL/GenBank/DDBJ whole genome shotgun (WGS) entry which is preliminary data.</text>
</comment>
<keyword evidence="2 5" id="KW-0808">Transferase</keyword>
<sequence>MPQSRMKILLLDSGKEWGGGTNSMLELLKRIDRDKFDISCCFYNNYVRDNNETVSEVLAALGVQVFFIPQTRQPAWAKWGKEILRTLLFFNKKTRLAAIYAIDKVWRIDPNINKINSLLEMGQYDILYMNNQPSSNVEGYYATAGLSTTVVQHCRIEPLMNRQIVKMVNNLCHAIISVSSGVQEKLIQGGVQPEICYTVFNGIDIDQPLPDGLPLRHALGADEQTFIFGSIGSLIPRKAHHHILQALHLFDQAYPEARWKMVIVGAGPEHQKLVRMAAGFRLLDKVIFTGFKSNAMEYLAAFDTFILASRSEGLPRVILEAMLLNTVVIGSNVTGTMELIKHEQTGLLFPYGDTQTLFKHFKTVFLDAQYRHKLAQQANYMVRTQFTIDKYVLGVEAVLGSIKPI</sequence>
<dbReference type="Pfam" id="PF13439">
    <property type="entry name" value="Glyco_transf_4"/>
    <property type="match status" value="1"/>
</dbReference>
<keyword evidence="1" id="KW-0328">Glycosyltransferase</keyword>
<feature type="domain" description="Glycosyl transferase family 1" evidence="3">
    <location>
        <begin position="217"/>
        <end position="378"/>
    </location>
</feature>
<dbReference type="GO" id="GO:0016757">
    <property type="term" value="F:glycosyltransferase activity"/>
    <property type="evidence" value="ECO:0007669"/>
    <property type="project" value="UniProtKB-KW"/>
</dbReference>
<protein>
    <submittedName>
        <fullName evidence="5">Glycosyltransferase</fullName>
    </submittedName>
</protein>
<dbReference type="RefSeq" id="WP_162367601.1">
    <property type="nucleotide sequence ID" value="NZ_WUBS01000014.1"/>
</dbReference>
<keyword evidence="6" id="KW-1185">Reference proteome</keyword>
<accession>A0A845SUY9</accession>
<evidence type="ECO:0000256" key="1">
    <source>
        <dbReference type="ARBA" id="ARBA00022676"/>
    </source>
</evidence>
<dbReference type="CDD" id="cd03811">
    <property type="entry name" value="GT4_GT28_WabH-like"/>
    <property type="match status" value="1"/>
</dbReference>
<dbReference type="InterPro" id="IPR028098">
    <property type="entry name" value="Glyco_trans_4-like_N"/>
</dbReference>
<evidence type="ECO:0000259" key="4">
    <source>
        <dbReference type="Pfam" id="PF13439"/>
    </source>
</evidence>
<reference evidence="5 6" key="2">
    <citation type="submission" date="2020-02" db="EMBL/GenBank/DDBJ databases">
        <title>The new genus of Enterobacteriales.</title>
        <authorList>
            <person name="Kim I.S."/>
        </authorList>
    </citation>
    <scope>NUCLEOTIDE SEQUENCE [LARGE SCALE GENOMIC DNA]</scope>
    <source>
        <strain evidence="5 6">SAP-6</strain>
    </source>
</reference>